<sequence length="166" mass="17803">MPAARISDVDLDQIAGGYAREVQDRLRAGPGGASVGLYIFISLSLPQQTLDRIFDQAARAQGVIVIRGLADGSMQKTLQRVKQLIGQRQVGVQIDPQAFERYAVTSVPSVVLTHQGDECGAASCPASGFVKATGDVSLDYVLERFAQIPKSAAEANRRLQTLRGHP</sequence>
<protein>
    <submittedName>
        <fullName evidence="1">Type-F conjugative transfer system pilin assembly protein TrbC</fullName>
    </submittedName>
</protein>
<accession>A0A4Y9RYS8</accession>
<gene>
    <name evidence="1" type="primary">trbC</name>
    <name evidence="1" type="ORF">E4L96_20050</name>
</gene>
<dbReference type="NCBIfam" id="TIGR02742">
    <property type="entry name" value="TrbC_Ftype"/>
    <property type="match status" value="1"/>
</dbReference>
<evidence type="ECO:0000313" key="1">
    <source>
        <dbReference type="EMBL" id="TFW13391.1"/>
    </source>
</evidence>
<dbReference type="AlphaFoldDB" id="A0A4Y9RYS8"/>
<dbReference type="Proteomes" id="UP000298438">
    <property type="component" value="Unassembled WGS sequence"/>
</dbReference>
<comment type="caution">
    <text evidence="1">The sequence shown here is derived from an EMBL/GenBank/DDBJ whole genome shotgun (WGS) entry which is preliminary data.</text>
</comment>
<name>A0A4Y9RYS8_9BURK</name>
<evidence type="ECO:0000313" key="2">
    <source>
        <dbReference type="Proteomes" id="UP000298438"/>
    </source>
</evidence>
<proteinExistence type="predicted"/>
<dbReference type="InterPro" id="IPR019106">
    <property type="entry name" value="T4SS_TrbC"/>
</dbReference>
<organism evidence="1 2">
    <name type="scientific">Zemynaea arenosa</name>
    <dbReference type="NCBI Taxonomy" id="2561931"/>
    <lineage>
        <taxon>Bacteria</taxon>
        <taxon>Pseudomonadati</taxon>
        <taxon>Pseudomonadota</taxon>
        <taxon>Betaproteobacteria</taxon>
        <taxon>Burkholderiales</taxon>
        <taxon>Oxalobacteraceae</taxon>
        <taxon>Telluria group</taxon>
        <taxon>Zemynaea</taxon>
    </lineage>
</organism>
<dbReference type="InterPro" id="IPR014113">
    <property type="entry name" value="T4SS_TrbC_subgr"/>
</dbReference>
<reference evidence="1 2" key="1">
    <citation type="submission" date="2019-03" db="EMBL/GenBank/DDBJ databases">
        <title>Draft Genome Sequence of Massilia arenosa sp. nov., a Novel Massilia Species Isolated from a Sandy-loam Maize Soil.</title>
        <authorList>
            <person name="Raths R."/>
            <person name="Peta V."/>
            <person name="Bucking H."/>
        </authorList>
    </citation>
    <scope>NUCLEOTIDE SEQUENCE [LARGE SCALE GENOMIC DNA]</scope>
    <source>
        <strain evidence="1 2">MC02</strain>
    </source>
</reference>
<dbReference type="OrthoDB" id="8557871at2"/>
<keyword evidence="2" id="KW-1185">Reference proteome</keyword>
<dbReference type="EMBL" id="SPVF01000252">
    <property type="protein sequence ID" value="TFW13391.1"/>
    <property type="molecule type" value="Genomic_DNA"/>
</dbReference>
<dbReference type="Pfam" id="PF09673">
    <property type="entry name" value="TrbC_Ftype"/>
    <property type="match status" value="1"/>
</dbReference>